<accession>A0A0N4UG32</accession>
<dbReference type="STRING" id="318479.A0A0N4UG32"/>
<dbReference type="WBParaSite" id="DME_0000642701-mRNA-1">
    <property type="protein sequence ID" value="DME_0000642701-mRNA-1"/>
    <property type="gene ID" value="DME_0000642701"/>
</dbReference>
<feature type="compositionally biased region" description="Basic and acidic residues" evidence="1">
    <location>
        <begin position="237"/>
        <end position="251"/>
    </location>
</feature>
<dbReference type="PANTHER" id="PTHR15410:SF2">
    <property type="entry name" value="HIRA-INTERACTING PROTEIN 3"/>
    <property type="match status" value="1"/>
</dbReference>
<evidence type="ECO:0000313" key="5">
    <source>
        <dbReference type="WBParaSite" id="DME_0000642701-mRNA-1"/>
    </source>
</evidence>
<reference evidence="5" key="1">
    <citation type="submission" date="2017-02" db="UniProtKB">
        <authorList>
            <consortium name="WormBaseParasite"/>
        </authorList>
    </citation>
    <scope>IDENTIFICATION</scope>
</reference>
<feature type="compositionally biased region" description="Basic and acidic residues" evidence="1">
    <location>
        <begin position="172"/>
        <end position="194"/>
    </location>
</feature>
<dbReference type="OrthoDB" id="5858311at2759"/>
<dbReference type="PANTHER" id="PTHR15410">
    <property type="entry name" value="HIRA-INTERACTING PROTEIN 3"/>
    <property type="match status" value="1"/>
</dbReference>
<dbReference type="AlphaFoldDB" id="A0A0N4UG32"/>
<dbReference type="EMBL" id="UYYG01001184">
    <property type="protein sequence ID" value="VDN59565.1"/>
    <property type="molecule type" value="Genomic_DNA"/>
</dbReference>
<feature type="region of interest" description="Disordered" evidence="1">
    <location>
        <begin position="1"/>
        <end position="197"/>
    </location>
</feature>
<evidence type="ECO:0000313" key="4">
    <source>
        <dbReference type="Proteomes" id="UP000274756"/>
    </source>
</evidence>
<reference evidence="2 4" key="2">
    <citation type="submission" date="2018-11" db="EMBL/GenBank/DDBJ databases">
        <authorList>
            <consortium name="Pathogen Informatics"/>
        </authorList>
    </citation>
    <scope>NUCLEOTIDE SEQUENCE [LARGE SCALE GENOMIC DNA]</scope>
</reference>
<dbReference type="InterPro" id="IPR037647">
    <property type="entry name" value="HIRIP3"/>
</dbReference>
<feature type="compositionally biased region" description="Basic and acidic residues" evidence="1">
    <location>
        <begin position="57"/>
        <end position="70"/>
    </location>
</feature>
<feature type="compositionally biased region" description="Basic residues" evidence="1">
    <location>
        <begin position="91"/>
        <end position="103"/>
    </location>
</feature>
<protein>
    <submittedName>
        <fullName evidence="5">CHZ domain-containing protein</fullName>
    </submittedName>
</protein>
<name>A0A0N4UG32_DRAME</name>
<proteinExistence type="predicted"/>
<dbReference type="Proteomes" id="UP000038040">
    <property type="component" value="Unplaced"/>
</dbReference>
<keyword evidence="4" id="KW-1185">Reference proteome</keyword>
<feature type="compositionally biased region" description="Basic and acidic residues" evidence="1">
    <location>
        <begin position="140"/>
        <end position="153"/>
    </location>
</feature>
<dbReference type="GO" id="GO:0005634">
    <property type="term" value="C:nucleus"/>
    <property type="evidence" value="ECO:0007669"/>
    <property type="project" value="TreeGrafter"/>
</dbReference>
<evidence type="ECO:0000313" key="3">
    <source>
        <dbReference type="Proteomes" id="UP000038040"/>
    </source>
</evidence>
<feature type="compositionally biased region" description="Low complexity" evidence="1">
    <location>
        <begin position="74"/>
        <end position="90"/>
    </location>
</feature>
<gene>
    <name evidence="2" type="ORF">DME_LOCUS9538</name>
</gene>
<organism evidence="3 5">
    <name type="scientific">Dracunculus medinensis</name>
    <name type="common">Guinea worm</name>
    <dbReference type="NCBI Taxonomy" id="318479"/>
    <lineage>
        <taxon>Eukaryota</taxon>
        <taxon>Metazoa</taxon>
        <taxon>Ecdysozoa</taxon>
        <taxon>Nematoda</taxon>
        <taxon>Chromadorea</taxon>
        <taxon>Rhabditida</taxon>
        <taxon>Spirurina</taxon>
        <taxon>Dracunculoidea</taxon>
        <taxon>Dracunculidae</taxon>
        <taxon>Dracunculus</taxon>
    </lineage>
</organism>
<evidence type="ECO:0000313" key="2">
    <source>
        <dbReference type="EMBL" id="VDN59565.1"/>
    </source>
</evidence>
<sequence>MSSDSDVPLSAIAPENKNKSGIHSKKLHEDVACSSSTDQSDVDKDSTGGEPVSKKPRTIENLKRTKKTSEPVESDNSSSSDSENVPFSSTKKIKRKRPHTKKLPKSESDACKNDPNSHGNSSKIKKLRKTNDTSDMNSARTDEGETKNVERMKQKISQMLETSSENNSDQENSVRKDDSSDSDNDGNKSEKFPEESVVNNEARVLIVFVNQRNKDKKSEQGDETTDTSIADALEEPALPKETSRDSGEIKGKASGKKISKKKSKEENIDAFAYRLKKLKKFVILAGFRLCYKKLFENVESTKAQVKILEEKLHEKGIQVLTAEACKNFRQRKEEEKELSYLSTNQIIDPGSNFRVTRSSLRAENERKNDRCARLSTSSSEIDSEVEKIREENNQIFSRLKGIVSDESD</sequence>
<dbReference type="Proteomes" id="UP000274756">
    <property type="component" value="Unassembled WGS sequence"/>
</dbReference>
<feature type="region of interest" description="Disordered" evidence="1">
    <location>
        <begin position="210"/>
        <end position="260"/>
    </location>
</feature>
<evidence type="ECO:0000256" key="1">
    <source>
        <dbReference type="SAM" id="MobiDB-lite"/>
    </source>
</evidence>
<feature type="compositionally biased region" description="Polar residues" evidence="1">
    <location>
        <begin position="155"/>
        <end position="171"/>
    </location>
</feature>